<protein>
    <recommendedName>
        <fullName evidence="1">AtuA-like ferredoxin-fold domain-containing protein</fullName>
    </recommendedName>
</protein>
<organism evidence="2 3">
    <name type="scientific">Bradyrhizobium erythrophlei</name>
    <dbReference type="NCBI Taxonomy" id="1437360"/>
    <lineage>
        <taxon>Bacteria</taxon>
        <taxon>Pseudomonadati</taxon>
        <taxon>Pseudomonadota</taxon>
        <taxon>Alphaproteobacteria</taxon>
        <taxon>Hyphomicrobiales</taxon>
        <taxon>Nitrobacteraceae</taxon>
        <taxon>Bradyrhizobium</taxon>
    </lineage>
</organism>
<dbReference type="AlphaFoldDB" id="A0A1M7SXA6"/>
<dbReference type="InterPro" id="IPR056362">
    <property type="entry name" value="AtuA-like_ferredoxin_dom"/>
</dbReference>
<keyword evidence="3" id="KW-1185">Reference proteome</keyword>
<reference evidence="3" key="1">
    <citation type="submission" date="2016-11" db="EMBL/GenBank/DDBJ databases">
        <authorList>
            <person name="Varghese N."/>
            <person name="Submissions S."/>
        </authorList>
    </citation>
    <scope>NUCLEOTIDE SEQUENCE [LARGE SCALE GENOMIC DNA]</scope>
    <source>
        <strain evidence="3">GAS401</strain>
    </source>
</reference>
<sequence length="106" mass="11522">MKLREIAHSRTGDKGNISNISVIAYDAKHYPLLLAQVTPDRVKAHFVGVVEGEVVRYELPKIFALNFVMDKALGGGVTRSLALDAHGKSLSSALLDLEIDALPDRP</sequence>
<dbReference type="Pfam" id="PF23544">
    <property type="entry name" value="AtuA_ferredoxin"/>
    <property type="match status" value="1"/>
</dbReference>
<dbReference type="OrthoDB" id="21390at2"/>
<dbReference type="PANTHER" id="PTHR47708">
    <property type="match status" value="1"/>
</dbReference>
<dbReference type="RefSeq" id="WP_072816389.1">
    <property type="nucleotide sequence ID" value="NZ_LT670849.1"/>
</dbReference>
<evidence type="ECO:0000259" key="1">
    <source>
        <dbReference type="Pfam" id="PF23544"/>
    </source>
</evidence>
<gene>
    <name evidence="2" type="ORF">SAMN05444170_0392</name>
</gene>
<dbReference type="PANTHER" id="PTHR47708:SF2">
    <property type="entry name" value="SI:CH73-132F6.5"/>
    <property type="match status" value="1"/>
</dbReference>
<dbReference type="Proteomes" id="UP000184096">
    <property type="component" value="Chromosome I"/>
</dbReference>
<dbReference type="EMBL" id="LT670849">
    <property type="protein sequence ID" value="SHN63119.1"/>
    <property type="molecule type" value="Genomic_DNA"/>
</dbReference>
<feature type="domain" description="AtuA-like ferredoxin-fold" evidence="1">
    <location>
        <begin position="1"/>
        <end position="99"/>
    </location>
</feature>
<name>A0A1M7SXA6_9BRAD</name>
<evidence type="ECO:0000313" key="3">
    <source>
        <dbReference type="Proteomes" id="UP000184096"/>
    </source>
</evidence>
<evidence type="ECO:0000313" key="2">
    <source>
        <dbReference type="EMBL" id="SHN63119.1"/>
    </source>
</evidence>
<accession>A0A1M7SXA6</accession>
<proteinExistence type="predicted"/>